<dbReference type="AlphaFoldDB" id="A0A6M0K3W1"/>
<protein>
    <recommendedName>
        <fullName evidence="3">ATP-binding protein</fullName>
    </recommendedName>
</protein>
<organism evidence="1 2">
    <name type="scientific">Thiorhodococcus minor</name>
    <dbReference type="NCBI Taxonomy" id="57489"/>
    <lineage>
        <taxon>Bacteria</taxon>
        <taxon>Pseudomonadati</taxon>
        <taxon>Pseudomonadota</taxon>
        <taxon>Gammaproteobacteria</taxon>
        <taxon>Chromatiales</taxon>
        <taxon>Chromatiaceae</taxon>
        <taxon>Thiorhodococcus</taxon>
    </lineage>
</organism>
<accession>A0A6M0K3W1</accession>
<keyword evidence="2" id="KW-1185">Reference proteome</keyword>
<evidence type="ECO:0000313" key="1">
    <source>
        <dbReference type="EMBL" id="NEV63297.1"/>
    </source>
</evidence>
<dbReference type="Proteomes" id="UP000483379">
    <property type="component" value="Unassembled WGS sequence"/>
</dbReference>
<comment type="caution">
    <text evidence="1">The sequence shown here is derived from an EMBL/GenBank/DDBJ whole genome shotgun (WGS) entry which is preliminary data.</text>
</comment>
<dbReference type="EMBL" id="JAAIJQ010000046">
    <property type="protein sequence ID" value="NEV63297.1"/>
    <property type="molecule type" value="Genomic_DNA"/>
</dbReference>
<reference evidence="1 2" key="1">
    <citation type="submission" date="2020-02" db="EMBL/GenBank/DDBJ databases">
        <title>Genome sequences of Thiorhodococcus mannitoliphagus and Thiorhodococcus minor, purple sulfur photosynthetic bacteria in the gammaproteobacterial family, Chromatiaceae.</title>
        <authorList>
            <person name="Aviles F.A."/>
            <person name="Meyer T.E."/>
            <person name="Kyndt J.A."/>
        </authorList>
    </citation>
    <scope>NUCLEOTIDE SEQUENCE [LARGE SCALE GENOMIC DNA]</scope>
    <source>
        <strain evidence="1 2">DSM 11518</strain>
    </source>
</reference>
<gene>
    <name evidence="1" type="ORF">G3446_15620</name>
</gene>
<evidence type="ECO:0008006" key="3">
    <source>
        <dbReference type="Google" id="ProtNLM"/>
    </source>
</evidence>
<evidence type="ECO:0000313" key="2">
    <source>
        <dbReference type="Proteomes" id="UP000483379"/>
    </source>
</evidence>
<name>A0A6M0K3W1_9GAMM</name>
<dbReference type="RefSeq" id="WP_164453759.1">
    <property type="nucleotide sequence ID" value="NZ_JAAIJQ010000046.1"/>
</dbReference>
<sequence>MPSLREKMAENGFESNDDYEFQLRCLLESPAKGIRTLNVTGEGERRKTAFANALARSLDFPHVLYHDFTDQSPPLPDVILPPSRDELGREEPPIEPLDQIVSEACAQSEGDPTVLILDQLHAADFREHIRIHRLVSSCYWDIRDGRYFANPRHLLLFLISEEPLYHALQKESFRVWINRVSERHLHYRPDEFGLSPVAQPLFDAIAQLFLALDAAPTRSELARILSDLQLHVRTTEHLQLSLFGRTEGLERAAIASPEHQPLLASVVEAAQKLLVTEHIELSGSPGRKRDPD</sequence>
<proteinExistence type="predicted"/>